<dbReference type="SUPFAM" id="SSF46689">
    <property type="entry name" value="Homeodomain-like"/>
    <property type="match status" value="1"/>
</dbReference>
<dbReference type="PROSITE" id="PS50977">
    <property type="entry name" value="HTH_TETR_2"/>
    <property type="match status" value="1"/>
</dbReference>
<proteinExistence type="predicted"/>
<evidence type="ECO:0000313" key="4">
    <source>
        <dbReference type="EMBL" id="QDF73525.1"/>
    </source>
</evidence>
<dbReference type="Pfam" id="PF17929">
    <property type="entry name" value="TetR_C_34"/>
    <property type="match status" value="1"/>
</dbReference>
<evidence type="ECO:0000256" key="2">
    <source>
        <dbReference type="PROSITE-ProRule" id="PRU00335"/>
    </source>
</evidence>
<evidence type="ECO:0000256" key="1">
    <source>
        <dbReference type="ARBA" id="ARBA00023125"/>
    </source>
</evidence>
<feature type="domain" description="HTH tetR-type" evidence="3">
    <location>
        <begin position="1"/>
        <end position="48"/>
    </location>
</feature>
<dbReference type="EMBL" id="CP041150">
    <property type="protein sequence ID" value="QDF73525.1"/>
    <property type="molecule type" value="Genomic_DNA"/>
</dbReference>
<dbReference type="Gene3D" id="1.10.357.10">
    <property type="entry name" value="Tetracycline Repressor, domain 2"/>
    <property type="match status" value="1"/>
</dbReference>
<dbReference type="InterPro" id="IPR041483">
    <property type="entry name" value="TetR_C_34"/>
</dbReference>
<feature type="DNA-binding region" description="H-T-H motif" evidence="2">
    <location>
        <begin position="11"/>
        <end position="30"/>
    </location>
</feature>
<organism evidence="4 5">
    <name type="scientific">Mycobacteroides chelonae</name>
    <name type="common">Mycobacterium chelonae</name>
    <dbReference type="NCBI Taxonomy" id="1774"/>
    <lineage>
        <taxon>Bacteria</taxon>
        <taxon>Bacillati</taxon>
        <taxon>Actinomycetota</taxon>
        <taxon>Actinomycetes</taxon>
        <taxon>Mycobacteriales</taxon>
        <taxon>Mycobacteriaceae</taxon>
        <taxon>Mycobacteroides</taxon>
    </lineage>
</organism>
<dbReference type="Proteomes" id="UP000317728">
    <property type="component" value="Chromosome"/>
</dbReference>
<protein>
    <submittedName>
        <fullName evidence="4">TetR/AcrR family transcriptional regulator</fullName>
    </submittedName>
</protein>
<evidence type="ECO:0000259" key="3">
    <source>
        <dbReference type="PROSITE" id="PS50977"/>
    </source>
</evidence>
<dbReference type="GO" id="GO:0003677">
    <property type="term" value="F:DNA binding"/>
    <property type="evidence" value="ECO:0007669"/>
    <property type="project" value="UniProtKB-UniRule"/>
</dbReference>
<name>A0AB73U9C4_MYCCH</name>
<sequence>MLVEAPVADISLRELSTRVGLSKSNVLRYFETREAIFLEILEREQVAMLDEVAERLPASTNEAQVAEVVASSLIGRPLLCELMSAMASVLERNISVEFARGFKRRASDKAERLAELVHGALPHMSVGDAAHFAGITHILVAGLWPYAQPTQAVCTVMGEMGLQSPADLFASYLREGLIVHLMGLRARSEQSMRP</sequence>
<keyword evidence="1 2" id="KW-0238">DNA-binding</keyword>
<reference evidence="4 5" key="1">
    <citation type="submission" date="2019-06" db="EMBL/GenBank/DDBJ databases">
        <title>Whole geneome sequnce of Mycobacteroides chelonae M77 isolated from bovine milk from Meghalaya, India.</title>
        <authorList>
            <person name="Vise E."/>
            <person name="Das S."/>
            <person name="Garg A."/>
            <person name="Ghatak S."/>
            <person name="Shakuntala I."/>
            <person name="Milton A.A.P."/>
            <person name="Karam A."/>
            <person name="Sanjukta R."/>
            <person name="Puro K."/>
            <person name="Sen A."/>
        </authorList>
    </citation>
    <scope>NUCLEOTIDE SEQUENCE [LARGE SCALE GENOMIC DNA]</scope>
    <source>
        <strain evidence="4 5">M77</strain>
    </source>
</reference>
<dbReference type="InterPro" id="IPR009057">
    <property type="entry name" value="Homeodomain-like_sf"/>
</dbReference>
<dbReference type="InterPro" id="IPR001647">
    <property type="entry name" value="HTH_TetR"/>
</dbReference>
<gene>
    <name evidence="4" type="ORF">FJK96_16945</name>
</gene>
<evidence type="ECO:0000313" key="5">
    <source>
        <dbReference type="Proteomes" id="UP000317728"/>
    </source>
</evidence>
<dbReference type="AlphaFoldDB" id="A0AB73U9C4"/>
<accession>A0AB73U9C4</accession>